<organism evidence="2 3">
    <name type="scientific">Flavobacterium dankookense</name>
    <dbReference type="NCBI Taxonomy" id="706186"/>
    <lineage>
        <taxon>Bacteria</taxon>
        <taxon>Pseudomonadati</taxon>
        <taxon>Bacteroidota</taxon>
        <taxon>Flavobacteriia</taxon>
        <taxon>Flavobacteriales</taxon>
        <taxon>Flavobacteriaceae</taxon>
        <taxon>Flavobacterium</taxon>
    </lineage>
</organism>
<gene>
    <name evidence="2" type="ORF">BC748_0660</name>
</gene>
<sequence length="255" mass="28772">MIYFIETLKERNETLFNFGLVCLVFTILFFILSKTTSTEVLGINAYIKPFKFAFSTFIYSWTVAWFLGYLPSFNPTIFNWIIIITLGFEIVYIALQASKGELSHYNISTPTKSFLFSMMALMATIATLATAYIAVLFFSSTVSELPNYYLWSIRLGLIIFVIFSFEGFVMGSKMAHTIGSEDGSKGLAILNWSFTYGDLRIAHFIGMHALQIIPIASFYLLKNTKLTIGLGILYFGLALFTLIQALQGKSFFGKI</sequence>
<reference evidence="2 3" key="1">
    <citation type="submission" date="2019-03" db="EMBL/GenBank/DDBJ databases">
        <title>Genomic Encyclopedia of Archaeal and Bacterial Type Strains, Phase II (KMG-II): from individual species to whole genera.</title>
        <authorList>
            <person name="Goeker M."/>
        </authorList>
    </citation>
    <scope>NUCLEOTIDE SEQUENCE [LARGE SCALE GENOMIC DNA]</scope>
    <source>
        <strain evidence="2 3">DSM 25687</strain>
    </source>
</reference>
<keyword evidence="1" id="KW-0812">Transmembrane</keyword>
<evidence type="ECO:0000256" key="1">
    <source>
        <dbReference type="SAM" id="Phobius"/>
    </source>
</evidence>
<dbReference type="EMBL" id="SNXR01000011">
    <property type="protein sequence ID" value="TDP61052.1"/>
    <property type="molecule type" value="Genomic_DNA"/>
</dbReference>
<dbReference type="AlphaFoldDB" id="A0A4V3CSL8"/>
<accession>A0A4V3CSL8</accession>
<dbReference type="OrthoDB" id="343560at2"/>
<keyword evidence="3" id="KW-1185">Reference proteome</keyword>
<keyword evidence="1" id="KW-0472">Membrane</keyword>
<keyword evidence="1" id="KW-1133">Transmembrane helix</keyword>
<feature type="transmembrane region" description="Helical" evidence="1">
    <location>
        <begin position="149"/>
        <end position="169"/>
    </location>
</feature>
<feature type="transmembrane region" description="Helical" evidence="1">
    <location>
        <begin position="226"/>
        <end position="246"/>
    </location>
</feature>
<dbReference type="RefSeq" id="WP_133532001.1">
    <property type="nucleotide sequence ID" value="NZ_SNXR01000011.1"/>
</dbReference>
<protein>
    <submittedName>
        <fullName evidence="2">Uncharacterized protein</fullName>
    </submittedName>
</protein>
<comment type="caution">
    <text evidence="2">The sequence shown here is derived from an EMBL/GenBank/DDBJ whole genome shotgun (WGS) entry which is preliminary data.</text>
</comment>
<feature type="transmembrane region" description="Helical" evidence="1">
    <location>
        <begin position="15"/>
        <end position="32"/>
    </location>
</feature>
<evidence type="ECO:0000313" key="2">
    <source>
        <dbReference type="EMBL" id="TDP61052.1"/>
    </source>
</evidence>
<feature type="transmembrane region" description="Helical" evidence="1">
    <location>
        <begin position="201"/>
        <end position="220"/>
    </location>
</feature>
<dbReference type="Proteomes" id="UP000295260">
    <property type="component" value="Unassembled WGS sequence"/>
</dbReference>
<name>A0A4V3CSL8_9FLAO</name>
<feature type="transmembrane region" description="Helical" evidence="1">
    <location>
        <begin position="77"/>
        <end position="95"/>
    </location>
</feature>
<evidence type="ECO:0000313" key="3">
    <source>
        <dbReference type="Proteomes" id="UP000295260"/>
    </source>
</evidence>
<feature type="transmembrane region" description="Helical" evidence="1">
    <location>
        <begin position="115"/>
        <end position="137"/>
    </location>
</feature>
<feature type="transmembrane region" description="Helical" evidence="1">
    <location>
        <begin position="52"/>
        <end position="71"/>
    </location>
</feature>
<proteinExistence type="predicted"/>